<sequence length="116" mass="13616">MKSDRAMVDHSSERRRTYASTTQSLPIPVEIDWQYLRPIPVKITIPMKVRDNKLRYSKYRKPHSSQKRCPQLESSSGRKRLGKIRGAGERTRFARGQGRNAQGPQWYEHRDPPRPD</sequence>
<evidence type="ECO:0000256" key="1">
    <source>
        <dbReference type="SAM" id="MobiDB-lite"/>
    </source>
</evidence>
<name>A0A6H5H0V9_9HEMI</name>
<keyword evidence="3" id="KW-1185">Reference proteome</keyword>
<evidence type="ECO:0000313" key="3">
    <source>
        <dbReference type="Proteomes" id="UP000479000"/>
    </source>
</evidence>
<reference evidence="2 3" key="1">
    <citation type="submission" date="2020-02" db="EMBL/GenBank/DDBJ databases">
        <authorList>
            <person name="Ferguson B K."/>
        </authorList>
    </citation>
    <scope>NUCLEOTIDE SEQUENCE [LARGE SCALE GENOMIC DNA]</scope>
</reference>
<feature type="region of interest" description="Disordered" evidence="1">
    <location>
        <begin position="57"/>
        <end position="116"/>
    </location>
</feature>
<dbReference type="EMBL" id="CADCXU010022882">
    <property type="protein sequence ID" value="CAB0010204.1"/>
    <property type="molecule type" value="Genomic_DNA"/>
</dbReference>
<feature type="compositionally biased region" description="Basic and acidic residues" evidence="1">
    <location>
        <begin position="1"/>
        <end position="16"/>
    </location>
</feature>
<evidence type="ECO:0000313" key="2">
    <source>
        <dbReference type="EMBL" id="CAB0010204.1"/>
    </source>
</evidence>
<gene>
    <name evidence="2" type="ORF">NTEN_LOCUS15253</name>
</gene>
<organism evidence="2 3">
    <name type="scientific">Nesidiocoris tenuis</name>
    <dbReference type="NCBI Taxonomy" id="355587"/>
    <lineage>
        <taxon>Eukaryota</taxon>
        <taxon>Metazoa</taxon>
        <taxon>Ecdysozoa</taxon>
        <taxon>Arthropoda</taxon>
        <taxon>Hexapoda</taxon>
        <taxon>Insecta</taxon>
        <taxon>Pterygota</taxon>
        <taxon>Neoptera</taxon>
        <taxon>Paraneoptera</taxon>
        <taxon>Hemiptera</taxon>
        <taxon>Heteroptera</taxon>
        <taxon>Panheteroptera</taxon>
        <taxon>Cimicomorpha</taxon>
        <taxon>Miridae</taxon>
        <taxon>Dicyphina</taxon>
        <taxon>Nesidiocoris</taxon>
    </lineage>
</organism>
<dbReference type="Proteomes" id="UP000479000">
    <property type="component" value="Unassembled WGS sequence"/>
</dbReference>
<protein>
    <submittedName>
        <fullName evidence="2">Uncharacterized protein</fullName>
    </submittedName>
</protein>
<proteinExistence type="predicted"/>
<feature type="compositionally biased region" description="Basic residues" evidence="1">
    <location>
        <begin position="57"/>
        <end position="66"/>
    </location>
</feature>
<feature type="region of interest" description="Disordered" evidence="1">
    <location>
        <begin position="1"/>
        <end position="23"/>
    </location>
</feature>
<accession>A0A6H5H0V9</accession>
<feature type="compositionally biased region" description="Basic and acidic residues" evidence="1">
    <location>
        <begin position="107"/>
        <end position="116"/>
    </location>
</feature>
<dbReference type="AlphaFoldDB" id="A0A6H5H0V9"/>